<dbReference type="CDD" id="cd04194">
    <property type="entry name" value="GT8_A4GalT_like"/>
    <property type="match status" value="1"/>
</dbReference>
<evidence type="ECO:0008006" key="6">
    <source>
        <dbReference type="Google" id="ProtNLM"/>
    </source>
</evidence>
<reference evidence="4 5" key="1">
    <citation type="submission" date="2016-05" db="EMBL/GenBank/DDBJ databases">
        <title>Draft Genome Sequences of Stenotrophomonas maltophilia Strains Sm32COP, Sm41DVV, Sm46PAILV, SmF3, SmF22, SmSOFb1 and SmCVFa1, Isolated from Different Manures, in France.</title>
        <authorList>
            <person name="Nazaret S."/>
            <person name="Bodilis J."/>
        </authorList>
    </citation>
    <scope>NUCLEOTIDE SEQUENCE [LARGE SCALE GENOMIC DNA]</scope>
    <source>
        <strain evidence="4 5">Sm41DVV</strain>
    </source>
</reference>
<dbReference type="GO" id="GO:0016757">
    <property type="term" value="F:glycosyltransferase activity"/>
    <property type="evidence" value="ECO:0007669"/>
    <property type="project" value="UniProtKB-KW"/>
</dbReference>
<evidence type="ECO:0000256" key="1">
    <source>
        <dbReference type="ARBA" id="ARBA00022676"/>
    </source>
</evidence>
<dbReference type="InterPro" id="IPR002495">
    <property type="entry name" value="Glyco_trans_8"/>
</dbReference>
<dbReference type="Proteomes" id="UP000092125">
    <property type="component" value="Unassembled WGS sequence"/>
</dbReference>
<keyword evidence="2" id="KW-0808">Transferase</keyword>
<dbReference type="PANTHER" id="PTHR13778:SF47">
    <property type="entry name" value="LIPOPOLYSACCHARIDE 1,3-GALACTOSYLTRANSFERASE"/>
    <property type="match status" value="1"/>
</dbReference>
<comment type="caution">
    <text evidence="4">The sequence shown here is derived from an EMBL/GenBank/DDBJ whole genome shotgun (WGS) entry which is preliminary data.</text>
</comment>
<keyword evidence="1" id="KW-0328">Glycosyltransferase</keyword>
<dbReference type="SUPFAM" id="SSF53448">
    <property type="entry name" value="Nucleotide-diphospho-sugar transferases"/>
    <property type="match status" value="1"/>
</dbReference>
<dbReference type="PANTHER" id="PTHR13778">
    <property type="entry name" value="GLYCOSYLTRANSFERASE 8 DOMAIN-CONTAINING PROTEIN"/>
    <property type="match status" value="1"/>
</dbReference>
<evidence type="ECO:0000313" key="5">
    <source>
        <dbReference type="Proteomes" id="UP000092125"/>
    </source>
</evidence>
<dbReference type="Pfam" id="PF01501">
    <property type="entry name" value="Glyco_transf_8"/>
    <property type="match status" value="1"/>
</dbReference>
<accession>A0AAP7L1V2</accession>
<dbReference type="EMBL" id="LYVI01000002">
    <property type="protein sequence ID" value="OBU62786.1"/>
    <property type="molecule type" value="Genomic_DNA"/>
</dbReference>
<proteinExistence type="predicted"/>
<evidence type="ECO:0000256" key="3">
    <source>
        <dbReference type="ARBA" id="ARBA00022723"/>
    </source>
</evidence>
<dbReference type="InterPro" id="IPR029044">
    <property type="entry name" value="Nucleotide-diphossugar_trans"/>
</dbReference>
<dbReference type="GO" id="GO:0046872">
    <property type="term" value="F:metal ion binding"/>
    <property type="evidence" value="ECO:0007669"/>
    <property type="project" value="UniProtKB-KW"/>
</dbReference>
<name>A0AAP7L1V2_STEMA</name>
<dbReference type="InterPro" id="IPR050748">
    <property type="entry name" value="Glycosyltrans_8_dom-fam"/>
</dbReference>
<keyword evidence="3" id="KW-0479">Metal-binding</keyword>
<dbReference type="Gene3D" id="3.90.550.10">
    <property type="entry name" value="Spore Coat Polysaccharide Biosynthesis Protein SpsA, Chain A"/>
    <property type="match status" value="1"/>
</dbReference>
<dbReference type="AlphaFoldDB" id="A0AAP7L1V2"/>
<organism evidence="4 5">
    <name type="scientific">Stenotrophomonas maltophilia</name>
    <name type="common">Pseudomonas maltophilia</name>
    <name type="synonym">Xanthomonas maltophilia</name>
    <dbReference type="NCBI Taxonomy" id="40324"/>
    <lineage>
        <taxon>Bacteria</taxon>
        <taxon>Pseudomonadati</taxon>
        <taxon>Pseudomonadota</taxon>
        <taxon>Gammaproteobacteria</taxon>
        <taxon>Lysobacterales</taxon>
        <taxon>Lysobacteraceae</taxon>
        <taxon>Stenotrophomonas</taxon>
        <taxon>Stenotrophomonas maltophilia group</taxon>
    </lineage>
</organism>
<sequence length="303" mass="34117">MSLNADKQIPHEPQRYCFCADGRYVDFIVPAVESIAKSCASGTKFSVDIIVDKEPKAGVLGALKALCSGDVTVHVIDPAQFGDLLEVTHISRGMYYRLLIPELLDADKVLYLDCDVLVRHSLSDLFNIDLEGVLAGAVINPFYDGSRLGLADGDRYFNSGVLLLNCAEWRADGTKDKVLAYLRANTDLLRMPDQDALNAVLRGRWRELDPTYNCQVSMLLRHKELAGELAPGWSMSFLESPAIMHFSSAHKQWHSSNRIVFSKEYRQLRTHIMEPRRGPFLDFVIGRIRQAKFAIGQSNPYFY</sequence>
<gene>
    <name evidence="4" type="ORF">A9K56_03825</name>
</gene>
<evidence type="ECO:0000256" key="2">
    <source>
        <dbReference type="ARBA" id="ARBA00022679"/>
    </source>
</evidence>
<protein>
    <recommendedName>
        <fullName evidence="6">Glycosyltransferase family 8 protein</fullName>
    </recommendedName>
</protein>
<evidence type="ECO:0000313" key="4">
    <source>
        <dbReference type="EMBL" id="OBU62786.1"/>
    </source>
</evidence>